<organism evidence="2 3">
    <name type="scientific">[Clostridium] methylpentosum DSM 5476</name>
    <dbReference type="NCBI Taxonomy" id="537013"/>
    <lineage>
        <taxon>Bacteria</taxon>
        <taxon>Bacillati</taxon>
        <taxon>Bacillota</taxon>
        <taxon>Clostridia</taxon>
        <taxon>Eubacteriales</taxon>
        <taxon>Oscillospiraceae</taxon>
        <taxon>Oscillospiraceae incertae sedis</taxon>
    </lineage>
</organism>
<reference evidence="2 3" key="1">
    <citation type="submission" date="2009-01" db="EMBL/GenBank/DDBJ databases">
        <authorList>
            <person name="Fulton L."/>
            <person name="Clifton S."/>
            <person name="Fulton B."/>
            <person name="Xu J."/>
            <person name="Minx P."/>
            <person name="Pepin K.H."/>
            <person name="Johnson M."/>
            <person name="Bhonagiri V."/>
            <person name="Nash W.E."/>
            <person name="Mardis E.R."/>
            <person name="Wilson R.K."/>
        </authorList>
    </citation>
    <scope>NUCLEOTIDE SEQUENCE [LARGE SCALE GENOMIC DNA]</scope>
    <source>
        <strain evidence="2 3">DSM 5476</strain>
    </source>
</reference>
<name>C0EB27_9FIRM</name>
<reference evidence="2 3" key="2">
    <citation type="submission" date="2009-02" db="EMBL/GenBank/DDBJ databases">
        <title>Draft genome sequence of Clostridium methylpentosum (DSM 5476).</title>
        <authorList>
            <person name="Sudarsanam P."/>
            <person name="Ley R."/>
            <person name="Guruge J."/>
            <person name="Turnbaugh P.J."/>
            <person name="Mahowald M."/>
            <person name="Liep D."/>
            <person name="Gordon J."/>
        </authorList>
    </citation>
    <scope>NUCLEOTIDE SEQUENCE [LARGE SCALE GENOMIC DNA]</scope>
    <source>
        <strain evidence="2 3">DSM 5476</strain>
    </source>
</reference>
<proteinExistence type="predicted"/>
<evidence type="ECO:0000313" key="2">
    <source>
        <dbReference type="EMBL" id="EEG31341.1"/>
    </source>
</evidence>
<dbReference type="Proteomes" id="UP000003340">
    <property type="component" value="Unassembled WGS sequence"/>
</dbReference>
<gene>
    <name evidence="2" type="ORF">CLOSTMETH_01044</name>
</gene>
<dbReference type="NCBIfam" id="TIGR02669">
    <property type="entry name" value="SpoIID_LytB"/>
    <property type="match status" value="1"/>
</dbReference>
<protein>
    <submittedName>
        <fullName evidence="2">SpoIID/LytB domain protein</fullName>
    </submittedName>
</protein>
<feature type="domain" description="Sporulation stage II protein D amidase enhancer LytB N-terminal" evidence="1">
    <location>
        <begin position="10"/>
        <end position="48"/>
    </location>
</feature>
<dbReference type="InterPro" id="IPR013486">
    <property type="entry name" value="SpoIID/LytB"/>
</dbReference>
<dbReference type="InterPro" id="IPR013693">
    <property type="entry name" value="SpoIID/LytB_N"/>
</dbReference>
<dbReference type="Pfam" id="PF08486">
    <property type="entry name" value="SpoIID"/>
    <property type="match status" value="1"/>
</dbReference>
<evidence type="ECO:0000313" key="3">
    <source>
        <dbReference type="Proteomes" id="UP000003340"/>
    </source>
</evidence>
<dbReference type="eggNOG" id="COG2385">
    <property type="taxonomic scope" value="Bacteria"/>
</dbReference>
<keyword evidence="3" id="KW-1185">Reference proteome</keyword>
<dbReference type="HOGENOM" id="CLU_021203_1_1_9"/>
<comment type="caution">
    <text evidence="2">The sequence shown here is derived from an EMBL/GenBank/DDBJ whole genome shotgun (WGS) entry which is preliminary data.</text>
</comment>
<sequence length="257" mass="28374">MIQNGQQVKVDAQAALERFVASEMYPSWNIEALKAQAVASHTYVKYYNDVLNKAVALPNPSASNITARVKEAVAAVYCEIITLGNGQPINALYTAATAGSTRSSADTYGGSFSYLTEVESKYDCQDASNWDKVTYLKVSDVKKYLQNSTGLTLGDDPNTWITIDSHTAGGYVGNVTVHGTNGSRTYRSNYFKESVIANKLRSTWFTFEVSGDNFIFTTRGYGHSVGMSQWGAQLYAKNEGWSYRQILSHYYKGTTIQ</sequence>
<dbReference type="EMBL" id="ACEC01000039">
    <property type="protein sequence ID" value="EEG31341.1"/>
    <property type="molecule type" value="Genomic_DNA"/>
</dbReference>
<accession>C0EB27</accession>
<dbReference type="STRING" id="537013.CLOSTMETH_01044"/>
<evidence type="ECO:0000259" key="1">
    <source>
        <dbReference type="Pfam" id="PF08486"/>
    </source>
</evidence>
<dbReference type="GO" id="GO:0030435">
    <property type="term" value="P:sporulation resulting in formation of a cellular spore"/>
    <property type="evidence" value="ECO:0007669"/>
    <property type="project" value="InterPro"/>
</dbReference>
<dbReference type="AlphaFoldDB" id="C0EB27"/>